<dbReference type="EMBL" id="JACHND010000001">
    <property type="protein sequence ID" value="MBB4703753.1"/>
    <property type="molecule type" value="Genomic_DNA"/>
</dbReference>
<reference evidence="4 5" key="1">
    <citation type="submission" date="2020-08" db="EMBL/GenBank/DDBJ databases">
        <title>Sequencing the genomes of 1000 actinobacteria strains.</title>
        <authorList>
            <person name="Klenk H.-P."/>
        </authorList>
    </citation>
    <scope>NUCLEOTIDE SEQUENCE [LARGE SCALE GENOMIC DNA]</scope>
    <source>
        <strain evidence="4 5">DSM 45784</strain>
    </source>
</reference>
<keyword evidence="2" id="KW-0012">Acyltransferase</keyword>
<gene>
    <name evidence="4" type="ORF">BJ982_005297</name>
</gene>
<dbReference type="InterPro" id="IPR000182">
    <property type="entry name" value="GNAT_dom"/>
</dbReference>
<dbReference type="Pfam" id="PF00583">
    <property type="entry name" value="Acetyltransf_1"/>
    <property type="match status" value="1"/>
</dbReference>
<dbReference type="InterPro" id="IPR016181">
    <property type="entry name" value="Acyl_CoA_acyltransferase"/>
</dbReference>
<sequence length="170" mass="18594">MEIRRLGKGDEERLREIRLRALTDAPSAFASTLERERAFGPEVWAERVAGKDSAVFLAEHDGRSVGTATGFVSEHPGAVHLVGMWVDPAARGSGAADRLIATVLGWARERGAREVELWVTVPNDRARSLYARHGFSPTGERQPLPSDPAILEDRFVLALAVPETAETAER</sequence>
<keyword evidence="5" id="KW-1185">Reference proteome</keyword>
<evidence type="ECO:0000313" key="5">
    <source>
        <dbReference type="Proteomes" id="UP000542210"/>
    </source>
</evidence>
<comment type="caution">
    <text evidence="4">The sequence shown here is derived from an EMBL/GenBank/DDBJ whole genome shotgun (WGS) entry which is preliminary data.</text>
</comment>
<dbReference type="Gene3D" id="3.40.630.30">
    <property type="match status" value="1"/>
</dbReference>
<name>A0A7W7DBF3_9ACTN</name>
<evidence type="ECO:0000256" key="2">
    <source>
        <dbReference type="ARBA" id="ARBA00023315"/>
    </source>
</evidence>
<organism evidence="4 5">
    <name type="scientific">Sphaerisporangium siamense</name>
    <dbReference type="NCBI Taxonomy" id="795645"/>
    <lineage>
        <taxon>Bacteria</taxon>
        <taxon>Bacillati</taxon>
        <taxon>Actinomycetota</taxon>
        <taxon>Actinomycetes</taxon>
        <taxon>Streptosporangiales</taxon>
        <taxon>Streptosporangiaceae</taxon>
        <taxon>Sphaerisporangium</taxon>
    </lineage>
</organism>
<evidence type="ECO:0000256" key="1">
    <source>
        <dbReference type="ARBA" id="ARBA00022679"/>
    </source>
</evidence>
<dbReference type="CDD" id="cd04301">
    <property type="entry name" value="NAT_SF"/>
    <property type="match status" value="1"/>
</dbReference>
<protein>
    <submittedName>
        <fullName evidence="4">GNAT superfamily N-acetyltransferase</fullName>
    </submittedName>
</protein>
<dbReference type="AlphaFoldDB" id="A0A7W7DBF3"/>
<dbReference type="SUPFAM" id="SSF55729">
    <property type="entry name" value="Acyl-CoA N-acyltransferases (Nat)"/>
    <property type="match status" value="1"/>
</dbReference>
<accession>A0A7W7DBF3</accession>
<feature type="domain" description="N-acetyltransferase" evidence="3">
    <location>
        <begin position="1"/>
        <end position="157"/>
    </location>
</feature>
<dbReference type="Proteomes" id="UP000542210">
    <property type="component" value="Unassembled WGS sequence"/>
</dbReference>
<dbReference type="InterPro" id="IPR050832">
    <property type="entry name" value="Bact_Acetyltransf"/>
</dbReference>
<proteinExistence type="predicted"/>
<evidence type="ECO:0000259" key="3">
    <source>
        <dbReference type="PROSITE" id="PS51186"/>
    </source>
</evidence>
<dbReference type="RefSeq" id="WP_184884362.1">
    <property type="nucleotide sequence ID" value="NZ_BOOV01000001.1"/>
</dbReference>
<keyword evidence="1 4" id="KW-0808">Transferase</keyword>
<dbReference type="PROSITE" id="PS51186">
    <property type="entry name" value="GNAT"/>
    <property type="match status" value="1"/>
</dbReference>
<dbReference type="PANTHER" id="PTHR43877">
    <property type="entry name" value="AMINOALKYLPHOSPHONATE N-ACETYLTRANSFERASE-RELATED-RELATED"/>
    <property type="match status" value="1"/>
</dbReference>
<evidence type="ECO:0000313" key="4">
    <source>
        <dbReference type="EMBL" id="MBB4703753.1"/>
    </source>
</evidence>
<dbReference type="GO" id="GO:0016747">
    <property type="term" value="F:acyltransferase activity, transferring groups other than amino-acyl groups"/>
    <property type="evidence" value="ECO:0007669"/>
    <property type="project" value="InterPro"/>
</dbReference>